<reference evidence="1" key="1">
    <citation type="journal article" date="2015" name="Nature">
        <title>Complex archaea that bridge the gap between prokaryotes and eukaryotes.</title>
        <authorList>
            <person name="Spang A."/>
            <person name="Saw J.H."/>
            <person name="Jorgensen S.L."/>
            <person name="Zaremba-Niedzwiedzka K."/>
            <person name="Martijn J."/>
            <person name="Lind A.E."/>
            <person name="van Eijk R."/>
            <person name="Schleper C."/>
            <person name="Guy L."/>
            <person name="Ettema T.J."/>
        </authorList>
    </citation>
    <scope>NUCLEOTIDE SEQUENCE</scope>
</reference>
<accession>A0A0F9B8X1</accession>
<proteinExistence type="predicted"/>
<comment type="caution">
    <text evidence="1">The sequence shown here is derived from an EMBL/GenBank/DDBJ whole genome shotgun (WGS) entry which is preliminary data.</text>
</comment>
<organism evidence="1">
    <name type="scientific">marine sediment metagenome</name>
    <dbReference type="NCBI Taxonomy" id="412755"/>
    <lineage>
        <taxon>unclassified sequences</taxon>
        <taxon>metagenomes</taxon>
        <taxon>ecological metagenomes</taxon>
    </lineage>
</organism>
<sequence>MNRISQRDIMPLVVKFRLSEFYDPSDNTYKFRDNNGDAIFTINPNDGTISFGANVIFDTDLTFTGNNSFAGTTVFTGATSFSALNTFTGEVVLSNAANRGNWVRLTTQEASSSASIEFTSLINSTYNTYLFECTNVVPATDDVSLDMQFSTNGGSSYKTDAFYNYGYAHTFGGGGAFQGTGTDTKINVSVAIGSASTEFTNSSVLLYNPAETDIHKAVSFVSAHNAADGNVVCDYGAGNYTNSIAAVDAVKFFMSSGNIASGTFTMYGKKGN</sequence>
<protein>
    <submittedName>
        <fullName evidence="1">Uncharacterized protein</fullName>
    </submittedName>
</protein>
<dbReference type="EMBL" id="LAZR01042151">
    <property type="protein sequence ID" value="KKL10217.1"/>
    <property type="molecule type" value="Genomic_DNA"/>
</dbReference>
<gene>
    <name evidence="1" type="ORF">LCGC14_2558050</name>
</gene>
<name>A0A0F9B8X1_9ZZZZ</name>
<evidence type="ECO:0000313" key="1">
    <source>
        <dbReference type="EMBL" id="KKL10217.1"/>
    </source>
</evidence>
<dbReference type="AlphaFoldDB" id="A0A0F9B8X1"/>